<dbReference type="Proteomes" id="UP000315751">
    <property type="component" value="Unassembled WGS sequence"/>
</dbReference>
<gene>
    <name evidence="1" type="ORF">FBZ90_12242</name>
</gene>
<comment type="caution">
    <text evidence="1">The sequence shown here is derived from an EMBL/GenBank/DDBJ whole genome shotgun (WGS) entry which is preliminary data.</text>
</comment>
<dbReference type="RefSeq" id="WP_145736238.1">
    <property type="nucleotide sequence ID" value="NZ_VITR01000022.1"/>
</dbReference>
<organism evidence="1 2">
    <name type="scientific">Nitrospirillum amazonense</name>
    <dbReference type="NCBI Taxonomy" id="28077"/>
    <lineage>
        <taxon>Bacteria</taxon>
        <taxon>Pseudomonadati</taxon>
        <taxon>Pseudomonadota</taxon>
        <taxon>Alphaproteobacteria</taxon>
        <taxon>Rhodospirillales</taxon>
        <taxon>Azospirillaceae</taxon>
        <taxon>Nitrospirillum</taxon>
    </lineage>
</organism>
<dbReference type="EMBL" id="VITR01000022">
    <property type="protein sequence ID" value="TWB35150.1"/>
    <property type="molecule type" value="Genomic_DNA"/>
</dbReference>
<evidence type="ECO:0000313" key="2">
    <source>
        <dbReference type="Proteomes" id="UP000315751"/>
    </source>
</evidence>
<proteinExistence type="predicted"/>
<dbReference type="AlphaFoldDB" id="A0A560GNQ0"/>
<reference evidence="1 2" key="1">
    <citation type="submission" date="2019-06" db="EMBL/GenBank/DDBJ databases">
        <title>Genomic Encyclopedia of Type Strains, Phase IV (KMG-V): Genome sequencing to study the core and pangenomes of soil and plant-associated prokaryotes.</title>
        <authorList>
            <person name="Whitman W."/>
        </authorList>
    </citation>
    <scope>NUCLEOTIDE SEQUENCE [LARGE SCALE GENOMIC DNA]</scope>
    <source>
        <strain evidence="1 2">BR 11622</strain>
    </source>
</reference>
<keyword evidence="2" id="KW-1185">Reference proteome</keyword>
<evidence type="ECO:0000313" key="1">
    <source>
        <dbReference type="EMBL" id="TWB35150.1"/>
    </source>
</evidence>
<protein>
    <submittedName>
        <fullName evidence="1">Uncharacterized protein</fullName>
    </submittedName>
</protein>
<sequence>MSGLLPQEIEPPTPDVEKLTGRMVLPILPQLMAYLAALRARVDEELQPTFPVNPAKPYPLGRCEEITRAALTVLSGRLRRPAHPVEQALASFQRQGGRIRSIWGALRGTYFQNALQIGSLYADVANDTVVITKPKVEILPIAECGLVPIRDVDHFIEIAGKYWGAEIFPNLVVPELAPLFPMISRIPGQSARLQMGCDYMIDLFRREGFRGPEAFLASAAPPPPDLVDELRGLCPDTLQSVTPELGRDRAVAACRRAREGGAARDEAWRDRMVLDMLSIRRL</sequence>
<name>A0A560GNQ0_9PROT</name>
<accession>A0A560GNQ0</accession>
<dbReference type="OrthoDB" id="5573608at2"/>